<evidence type="ECO:0000256" key="6">
    <source>
        <dbReference type="ARBA" id="ARBA00023136"/>
    </source>
</evidence>
<keyword evidence="5 7" id="KW-0653">Protein transport</keyword>
<evidence type="ECO:0000256" key="5">
    <source>
        <dbReference type="ARBA" id="ARBA00022927"/>
    </source>
</evidence>
<dbReference type="OrthoDB" id="10264595at2759"/>
<evidence type="ECO:0000256" key="1">
    <source>
        <dbReference type="ARBA" id="ARBA00004308"/>
    </source>
</evidence>
<keyword evidence="12" id="KW-1185">Reference proteome</keyword>
<dbReference type="Pfam" id="PF01602">
    <property type="entry name" value="Adaptin_N"/>
    <property type="match status" value="2"/>
</dbReference>
<keyword evidence="6" id="KW-0472">Membrane</keyword>
<evidence type="ECO:0000259" key="10">
    <source>
        <dbReference type="Pfam" id="PF01602"/>
    </source>
</evidence>
<dbReference type="InterPro" id="IPR011989">
    <property type="entry name" value="ARM-like"/>
</dbReference>
<organism evidence="11 12">
    <name type="scientific">Sporothrix brasiliensis 5110</name>
    <dbReference type="NCBI Taxonomy" id="1398154"/>
    <lineage>
        <taxon>Eukaryota</taxon>
        <taxon>Fungi</taxon>
        <taxon>Dikarya</taxon>
        <taxon>Ascomycota</taxon>
        <taxon>Pezizomycotina</taxon>
        <taxon>Sordariomycetes</taxon>
        <taxon>Sordariomycetidae</taxon>
        <taxon>Ophiostomatales</taxon>
        <taxon>Ophiostomataceae</taxon>
        <taxon>Sporothrix</taxon>
    </lineage>
</organism>
<comment type="subunit">
    <text evidence="7">Adaptor protein complex 3 (AP-3) is a heterotetramer.</text>
</comment>
<feature type="compositionally biased region" description="Basic and acidic residues" evidence="9">
    <location>
        <begin position="864"/>
        <end position="873"/>
    </location>
</feature>
<comment type="similarity">
    <text evidence="2 7">Belongs to the adaptor complexes large subunit family.</text>
</comment>
<dbReference type="Gene3D" id="1.25.10.10">
    <property type="entry name" value="Leucine-rich Repeat Variant"/>
    <property type="match status" value="1"/>
</dbReference>
<keyword evidence="8" id="KW-0175">Coiled coil</keyword>
<feature type="compositionally biased region" description="Low complexity" evidence="9">
    <location>
        <begin position="1116"/>
        <end position="1138"/>
    </location>
</feature>
<dbReference type="InterPro" id="IPR017105">
    <property type="entry name" value="AP3_complex_dsu"/>
</dbReference>
<proteinExistence type="inferred from homology"/>
<protein>
    <recommendedName>
        <fullName evidence="7">AP-3 complex subunit delta</fullName>
    </recommendedName>
</protein>
<dbReference type="SUPFAM" id="SSF48371">
    <property type="entry name" value="ARM repeat"/>
    <property type="match status" value="1"/>
</dbReference>
<dbReference type="EMBL" id="AWTV01000011">
    <property type="protein sequence ID" value="KIH86630.1"/>
    <property type="molecule type" value="Genomic_DNA"/>
</dbReference>
<evidence type="ECO:0000256" key="9">
    <source>
        <dbReference type="SAM" id="MobiDB-lite"/>
    </source>
</evidence>
<comment type="subcellular location">
    <subcellularLocation>
        <location evidence="1">Endomembrane system</location>
    </subcellularLocation>
    <subcellularLocation>
        <location evidence="7">Golgi apparatus</location>
    </subcellularLocation>
</comment>
<evidence type="ECO:0000256" key="8">
    <source>
        <dbReference type="SAM" id="Coils"/>
    </source>
</evidence>
<feature type="region of interest" description="Disordered" evidence="9">
    <location>
        <begin position="864"/>
        <end position="904"/>
    </location>
</feature>
<dbReference type="PIRSF" id="PIRSF037092">
    <property type="entry name" value="AP3_complex_delta"/>
    <property type="match status" value="1"/>
</dbReference>
<dbReference type="HOGENOM" id="CLU_001908_3_0_1"/>
<reference evidence="11 12" key="1">
    <citation type="journal article" date="2014" name="BMC Genomics">
        <title>Comparative genomics of the major fungal agents of human and animal Sporotrichosis: Sporothrix schenckii and Sporothrix brasiliensis.</title>
        <authorList>
            <person name="Teixeira M.M."/>
            <person name="de Almeida L.G."/>
            <person name="Kubitschek-Barreira P."/>
            <person name="Alves F.L."/>
            <person name="Kioshima E.S."/>
            <person name="Abadio A.K."/>
            <person name="Fernandes L."/>
            <person name="Derengowski L.S."/>
            <person name="Ferreira K.S."/>
            <person name="Souza R.C."/>
            <person name="Ruiz J.C."/>
            <person name="de Andrade N.C."/>
            <person name="Paes H.C."/>
            <person name="Nicola A.M."/>
            <person name="Albuquerque P."/>
            <person name="Gerber A.L."/>
            <person name="Martins V.P."/>
            <person name="Peconick L.D."/>
            <person name="Neto A.V."/>
            <person name="Chaucanez C.B."/>
            <person name="Silva P.A."/>
            <person name="Cunha O.L."/>
            <person name="de Oliveira F.F."/>
            <person name="dos Santos T.C."/>
            <person name="Barros A.L."/>
            <person name="Soares M.A."/>
            <person name="de Oliveira L.M."/>
            <person name="Marini M.M."/>
            <person name="Villalobos-Duno H."/>
            <person name="Cunha M.M."/>
            <person name="de Hoog S."/>
            <person name="da Silveira J.F."/>
            <person name="Henrissat B."/>
            <person name="Nino-Vega G.A."/>
            <person name="Cisalpino P.S."/>
            <person name="Mora-Montes H.M."/>
            <person name="Almeida S.R."/>
            <person name="Stajich J.E."/>
            <person name="Lopes-Bezerra L.M."/>
            <person name="Vasconcelos A.T."/>
            <person name="Felipe M.S."/>
        </authorList>
    </citation>
    <scope>NUCLEOTIDE SEQUENCE [LARGE SCALE GENOMIC DNA]</scope>
    <source>
        <strain evidence="11 12">5110</strain>
    </source>
</reference>
<name>A0A0C2II56_9PEZI</name>
<dbReference type="InterPro" id="IPR016024">
    <property type="entry name" value="ARM-type_fold"/>
</dbReference>
<feature type="compositionally biased region" description="Polar residues" evidence="9">
    <location>
        <begin position="974"/>
        <end position="995"/>
    </location>
</feature>
<feature type="domain" description="Clathrin/coatomer adaptor adaptin-like N-terminal" evidence="10">
    <location>
        <begin position="377"/>
        <end position="717"/>
    </location>
</feature>
<evidence type="ECO:0000256" key="2">
    <source>
        <dbReference type="ARBA" id="ARBA00006613"/>
    </source>
</evidence>
<comment type="function">
    <text evidence="7">Part of the AP-3 complex, an adaptor-related complex which is not clathrin-associated. The complex is associated with the Golgi region as well as more peripheral structures. It facilitates the budding of vesicles from the Golgi membrane.</text>
</comment>
<dbReference type="Proteomes" id="UP000031575">
    <property type="component" value="Unassembled WGS sequence"/>
</dbReference>
<dbReference type="AlphaFoldDB" id="A0A0C2II56"/>
<keyword evidence="7" id="KW-0333">Golgi apparatus</keyword>
<dbReference type="PANTHER" id="PTHR22781:SF12">
    <property type="entry name" value="AP-3 COMPLEX SUBUNIT DELTA-1"/>
    <property type="match status" value="1"/>
</dbReference>
<dbReference type="PANTHER" id="PTHR22781">
    <property type="entry name" value="DELTA ADAPTIN-RELATED"/>
    <property type="match status" value="1"/>
</dbReference>
<feature type="region of interest" description="Disordered" evidence="9">
    <location>
        <begin position="465"/>
        <end position="487"/>
    </location>
</feature>
<evidence type="ECO:0000256" key="3">
    <source>
        <dbReference type="ARBA" id="ARBA00022448"/>
    </source>
</evidence>
<comment type="caution">
    <text evidence="11">The sequence shown here is derived from an EMBL/GenBank/DDBJ whole genome shotgun (WGS) entry which is preliminary data.</text>
</comment>
<gene>
    <name evidence="11" type="ORF">SPBR_08080</name>
</gene>
<feature type="coiled-coil region" evidence="8">
    <location>
        <begin position="1056"/>
        <end position="1090"/>
    </location>
</feature>
<keyword evidence="4" id="KW-0677">Repeat</keyword>
<dbReference type="GO" id="GO:0006896">
    <property type="term" value="P:Golgi to vacuole transport"/>
    <property type="evidence" value="ECO:0007669"/>
    <property type="project" value="TreeGrafter"/>
</dbReference>
<dbReference type="GO" id="GO:0010008">
    <property type="term" value="C:endosome membrane"/>
    <property type="evidence" value="ECO:0007669"/>
    <property type="project" value="TreeGrafter"/>
</dbReference>
<keyword evidence="3 7" id="KW-0813">Transport</keyword>
<dbReference type="RefSeq" id="XP_040614640.1">
    <property type="nucleotide sequence ID" value="XM_040766318.1"/>
</dbReference>
<dbReference type="GeneID" id="63681239"/>
<sequence>MGGWGNVDCIREDEITIPFHVPGAATTADDLKRYAQCTRDYRLPEETRTFEKSLLDLIRGLRHHKGNEKAYIQNCLKECRAEVRSQDMDVKATALLKLVYLEMVGHDMSWASFHVLEVMSSQKLQQKRIGYLAAVQSFRSDTEVLMLATNLLKKDLSATSPIAIQLPIATLPHIITPSLALSVLPDLLPRLTHSHRVIRKKTIVTLYRMALVYPETLRAAWPKIKERLMDPAEDPSVTTAIVNVICELGWRRPHDFLPLAPRLFELLVGTNNNWMAIKLIKLFATLTPLEPRLVRKLLPPLTDFIRTTPAMSLLYECINGIIQGGILGSDDDSSGREEIASLCVTKLRGMMMIENDTNCEYLTHKWRINSCTGTATNQTVKYVALLAFNKIVATHPYLVAQQEDVILECIDSPDISIRIKALDLVQDMVSSDNLVSIVGRLMRQLKQASSAEPVKQIEVRQMEFRAESDDELEGARPPAKNKNQETPLPEDYKIDVIHRILAMCSQNNYSNLTDFDWYIDILTQLLRTAPSPRAADGDSDSDGGALGTLSGSAAAANVSEKIGSELRNVAVKVHALRPAAVRAADEVIVQLSSEAASAAAVGAQVMSTALKPLAWMTGEYALYLLSADDTLTCLLQLLPRIRFADVLATCLQAVVKLFAFVVSDGQAHNLDLGWTPERKSNIALLLARLVHAMEPLAQHPQLEVQERAVEFSELLKLAAEAVTAQPVSTDEVQQDAPLLLTEAIPSLFRGWELNSVSAAAQYNVPMPSGLDLDEPIHPNLNKLLAEADYLAALPGAAAVSAEESEFDSYYNNKPAATHVSSAEPAINRLQDVSEPAASSSLLYQQRPDEEAYLDADILARRRAERQERNRDDPFYIPSTDASRLPTRDTSTPIHDILKNDNGEDLDIDSIPVMQLDLQNLGTSGGGGQTAAASLSAAQQLQKQQQQQRQQQQLHQPQKSLSSRPRIVIAADETLSGTSGRSTPRNYESETGSNDSGAKPQRAKKSAKQHSLLHVDSSHIGMLSLEDNGTSGTSGGPGHSSSRSWAGAGGSASVYDLERQKRADAEMAQALKEVEKRRLEMQRANERVQMAHGVSLEGAEVVAKKPKKKKSTKMTEGDANGNDNSNGADHGAEGGAVVVKPKKKKKATTAVDGAGDGGEAGAPVAVKPKKKKVKKVIDLQEAEPAS</sequence>
<dbReference type="GO" id="GO:0030123">
    <property type="term" value="C:AP-3 adaptor complex"/>
    <property type="evidence" value="ECO:0007669"/>
    <property type="project" value="InterPro"/>
</dbReference>
<dbReference type="GO" id="GO:0006623">
    <property type="term" value="P:protein targeting to vacuole"/>
    <property type="evidence" value="ECO:0007669"/>
    <property type="project" value="TreeGrafter"/>
</dbReference>
<evidence type="ECO:0000256" key="7">
    <source>
        <dbReference type="PIRNR" id="PIRNR037092"/>
    </source>
</evidence>
<evidence type="ECO:0000313" key="11">
    <source>
        <dbReference type="EMBL" id="KIH86630.1"/>
    </source>
</evidence>
<feature type="region of interest" description="Disordered" evidence="9">
    <location>
        <begin position="1100"/>
        <end position="1171"/>
    </location>
</feature>
<feature type="compositionally biased region" description="Low complexity" evidence="9">
    <location>
        <begin position="943"/>
        <end position="962"/>
    </location>
</feature>
<evidence type="ECO:0000256" key="4">
    <source>
        <dbReference type="ARBA" id="ARBA00022737"/>
    </source>
</evidence>
<evidence type="ECO:0000313" key="12">
    <source>
        <dbReference type="Proteomes" id="UP000031575"/>
    </source>
</evidence>
<dbReference type="InterPro" id="IPR002553">
    <property type="entry name" value="Clathrin/coatomer_adapt-like_N"/>
</dbReference>
<dbReference type="GO" id="GO:0005794">
    <property type="term" value="C:Golgi apparatus"/>
    <property type="evidence" value="ECO:0007669"/>
    <property type="project" value="UniProtKB-SubCell"/>
</dbReference>
<feature type="domain" description="Clathrin/coatomer adaptor adaptin-like N-terminal" evidence="10">
    <location>
        <begin position="68"/>
        <end position="362"/>
    </location>
</feature>
<accession>A0A0C2II56</accession>
<dbReference type="VEuPathDB" id="FungiDB:SPBR_08080"/>
<feature type="region of interest" description="Disordered" evidence="9">
    <location>
        <begin position="943"/>
        <end position="1048"/>
    </location>
</feature>